<feature type="compositionally biased region" description="Basic and acidic residues" evidence="1">
    <location>
        <begin position="275"/>
        <end position="284"/>
    </location>
</feature>
<gene>
    <name evidence="3" type="ORF">BZA70DRAFT_267086</name>
</gene>
<dbReference type="InterPro" id="IPR036047">
    <property type="entry name" value="F-box-like_dom_sf"/>
</dbReference>
<reference evidence="3 4" key="1">
    <citation type="submission" date="2024-03" db="EMBL/GenBank/DDBJ databases">
        <title>Genome-scale model development and genomic sequencing of the oleaginous clade Lipomyces.</title>
        <authorList>
            <consortium name="Lawrence Berkeley National Laboratory"/>
            <person name="Czajka J.J."/>
            <person name="Han Y."/>
            <person name="Kim J."/>
            <person name="Mondo S.J."/>
            <person name="Hofstad B.A."/>
            <person name="Robles A."/>
            <person name="Haridas S."/>
            <person name="Riley R."/>
            <person name="LaButti K."/>
            <person name="Pangilinan J."/>
            <person name="Andreopoulos W."/>
            <person name="Lipzen A."/>
            <person name="Yan J."/>
            <person name="Wang M."/>
            <person name="Ng V."/>
            <person name="Grigoriev I.V."/>
            <person name="Spatafora J.W."/>
            <person name="Magnuson J.K."/>
            <person name="Baker S.E."/>
            <person name="Pomraning K.R."/>
        </authorList>
    </citation>
    <scope>NUCLEOTIDE SEQUENCE [LARGE SCALE GENOMIC DNA]</scope>
    <source>
        <strain evidence="3 4">Phaff 52-87</strain>
    </source>
</reference>
<name>A0ABR1F824_9ASCO</name>
<evidence type="ECO:0000256" key="1">
    <source>
        <dbReference type="SAM" id="MobiDB-lite"/>
    </source>
</evidence>
<evidence type="ECO:0000259" key="2">
    <source>
        <dbReference type="PROSITE" id="PS50181"/>
    </source>
</evidence>
<comment type="caution">
    <text evidence="3">The sequence shown here is derived from an EMBL/GenBank/DDBJ whole genome shotgun (WGS) entry which is preliminary data.</text>
</comment>
<evidence type="ECO:0000313" key="3">
    <source>
        <dbReference type="EMBL" id="KAK7205984.1"/>
    </source>
</evidence>
<dbReference type="Proteomes" id="UP001498771">
    <property type="component" value="Unassembled WGS sequence"/>
</dbReference>
<evidence type="ECO:0000313" key="4">
    <source>
        <dbReference type="Proteomes" id="UP001498771"/>
    </source>
</evidence>
<organism evidence="3 4">
    <name type="scientific">Myxozyma melibiosi</name>
    <dbReference type="NCBI Taxonomy" id="54550"/>
    <lineage>
        <taxon>Eukaryota</taxon>
        <taxon>Fungi</taxon>
        <taxon>Dikarya</taxon>
        <taxon>Ascomycota</taxon>
        <taxon>Saccharomycotina</taxon>
        <taxon>Lipomycetes</taxon>
        <taxon>Lipomycetales</taxon>
        <taxon>Lipomycetaceae</taxon>
        <taxon>Myxozyma</taxon>
    </lineage>
</organism>
<proteinExistence type="predicted"/>
<keyword evidence="4" id="KW-1185">Reference proteome</keyword>
<dbReference type="InterPro" id="IPR001810">
    <property type="entry name" value="F-box_dom"/>
</dbReference>
<sequence>MRVSLEDLPIEILQAVVLDLPDTALASFLATSRAIRDRLFDNRQFWRAKLLQKFDAPLFEDTTKKIDDIEENEKESGENGDKAVVTKTLTGEESYDYRGTYQNRVRVLRQRPFRVTDMGVIIGMVAEHRQRNYKLLEASGLLSEFMFHQPRDESALDNEEQMAQFQLIKSILMPAAGFPGIVANPLDPIYRIVYNSPRHPLFSPETGLPNLHVVAAIVTFWQMMNMQSALRRYRKGMDPIETLHTLRPSPGGSVSVANESFSSPGDGSEDESEDGQAKDPSEREDDPRLFIAAYAFFNYWDFELFRSAPLTSDTRRSIIGDIVDWHIDLPDEISGPISLRVEGTSHQLTGLTEERRCVIEIEPIDVPVMGVRGWARFSMRHLEFELEGDYFEEQRWIHRAVMLPGSKAVVGRWHDGFDEDTERSVEGPAVWIRQ</sequence>
<feature type="domain" description="F-box" evidence="2">
    <location>
        <begin position="2"/>
        <end position="49"/>
    </location>
</feature>
<dbReference type="EMBL" id="JBBJBU010000004">
    <property type="protein sequence ID" value="KAK7205984.1"/>
    <property type="molecule type" value="Genomic_DNA"/>
</dbReference>
<feature type="region of interest" description="Disordered" evidence="1">
    <location>
        <begin position="242"/>
        <end position="284"/>
    </location>
</feature>
<protein>
    <recommendedName>
        <fullName evidence="2">F-box domain-containing protein</fullName>
    </recommendedName>
</protein>
<dbReference type="PROSITE" id="PS50181">
    <property type="entry name" value="FBOX"/>
    <property type="match status" value="1"/>
</dbReference>
<dbReference type="RefSeq" id="XP_064769017.1">
    <property type="nucleotide sequence ID" value="XM_064911079.1"/>
</dbReference>
<dbReference type="SUPFAM" id="SSF81383">
    <property type="entry name" value="F-box domain"/>
    <property type="match status" value="1"/>
</dbReference>
<accession>A0ABR1F824</accession>
<dbReference type="GeneID" id="90036591"/>